<reference evidence="2" key="1">
    <citation type="submission" date="2016-05" db="EMBL/GenBank/DDBJ databases">
        <title>Paenibacillus oryzae. sp. nov., isolated from the rice root.</title>
        <authorList>
            <person name="Zhang J."/>
            <person name="Zhang X."/>
        </authorList>
    </citation>
    <scope>NUCLEOTIDE SEQUENCE [LARGE SCALE GENOMIC DNA]</scope>
    <source>
        <strain evidence="2">KCTC13222</strain>
    </source>
</reference>
<accession>A0A1C1A251</accession>
<keyword evidence="2" id="KW-1185">Reference proteome</keyword>
<sequence length="60" mass="6725">MEVFFTYIWIKGKDGKASFNTGSIAATGTWGFWGITKSAKDPMKAAELLNSWLTEIYGTW</sequence>
<gene>
    <name evidence="1" type="ORF">A8709_17225</name>
</gene>
<dbReference type="OrthoDB" id="4250245at2"/>
<evidence type="ECO:0000313" key="1">
    <source>
        <dbReference type="EMBL" id="OCT14609.1"/>
    </source>
</evidence>
<protein>
    <submittedName>
        <fullName evidence="1">Uncharacterized protein</fullName>
    </submittedName>
</protein>
<dbReference type="AlphaFoldDB" id="A0A1C1A251"/>
<dbReference type="Proteomes" id="UP000093309">
    <property type="component" value="Unassembled WGS sequence"/>
</dbReference>
<dbReference type="RefSeq" id="WP_065852964.1">
    <property type="nucleotide sequence ID" value="NZ_LYPC01000019.1"/>
</dbReference>
<name>A0A1C1A251_9BACL</name>
<dbReference type="EMBL" id="LYPC01000019">
    <property type="protein sequence ID" value="OCT14609.1"/>
    <property type="molecule type" value="Genomic_DNA"/>
</dbReference>
<evidence type="ECO:0000313" key="2">
    <source>
        <dbReference type="Proteomes" id="UP000093309"/>
    </source>
</evidence>
<proteinExistence type="predicted"/>
<organism evidence="1 2">
    <name type="scientific">Paenibacillus pectinilyticus</name>
    <dbReference type="NCBI Taxonomy" id="512399"/>
    <lineage>
        <taxon>Bacteria</taxon>
        <taxon>Bacillati</taxon>
        <taxon>Bacillota</taxon>
        <taxon>Bacilli</taxon>
        <taxon>Bacillales</taxon>
        <taxon>Paenibacillaceae</taxon>
        <taxon>Paenibacillus</taxon>
    </lineage>
</organism>
<comment type="caution">
    <text evidence="1">The sequence shown here is derived from an EMBL/GenBank/DDBJ whole genome shotgun (WGS) entry which is preliminary data.</text>
</comment>